<dbReference type="GeneID" id="109258413"/>
<gene>
    <name evidence="2 3" type="primary">LOC109258413</name>
</gene>
<protein>
    <submittedName>
        <fullName evidence="2 3">Uncharacterized protein LOC109258413 isoform X1</fullName>
    </submittedName>
</protein>
<name>A0A9W2V172_PANPR</name>
<evidence type="ECO:0000313" key="1">
    <source>
        <dbReference type="Proteomes" id="UP001165780"/>
    </source>
</evidence>
<accession>A0A9W2V172</accession>
<evidence type="ECO:0000313" key="2">
    <source>
        <dbReference type="RefSeq" id="XP_053752362.1"/>
    </source>
</evidence>
<dbReference type="RefSeq" id="XP_053752363.1">
    <property type="nucleotide sequence ID" value="XM_053896388.1"/>
</dbReference>
<dbReference type="RefSeq" id="XP_053752362.1">
    <property type="nucleotide sequence ID" value="XM_053896387.1"/>
</dbReference>
<dbReference type="AlphaFoldDB" id="A0A9W2V172"/>
<evidence type="ECO:0000313" key="3">
    <source>
        <dbReference type="RefSeq" id="XP_053752363.1"/>
    </source>
</evidence>
<sequence length="368" mass="38031">MGPLSLGRGGGAHLLLDVSRPVQGLDPSVNVVRQVPVGSLAQEGGVLNWEGMVAVALTSAEEVSIGPLLGPELTGTWLGVLSLQRWLWGAESVRGGIFRHSAISLEEGSTHPPPPGVSGSHGLSVCLSAGAVPRLLAGAVGLLGPQHQPLSGPVLPPGAAHPAPGPGDSYCSGPCLGVPWESVQALAPLSYHLVSCRGRTRAGSQPRRSWAGPCRPLPLWGSSWVGGKATCGSGTSACEESSPRDRQLLCGSVPLPYLWGPSSASPSGASAHPSQAGSHLSWSPKRYCDFRASAPTTGSHLSAFAHLFPVPEQEVCPRPPWPALLLLCSSAHIGALSPLLPGWSLPLPPDIQYCLGGTRCSVNTRQYI</sequence>
<reference evidence="2 3" key="1">
    <citation type="submission" date="2025-04" db="UniProtKB">
        <authorList>
            <consortium name="RefSeq"/>
        </authorList>
    </citation>
    <scope>IDENTIFICATION</scope>
    <source>
        <tissue evidence="2 3">Whole blood</tissue>
    </source>
</reference>
<keyword evidence="1" id="KW-1185">Reference proteome</keyword>
<dbReference type="Proteomes" id="UP001165780">
    <property type="component" value="Unplaced"/>
</dbReference>
<proteinExistence type="predicted"/>
<organism evidence="1 2">
    <name type="scientific">Panthera pardus</name>
    <name type="common">Leopard</name>
    <name type="synonym">Felis pardus</name>
    <dbReference type="NCBI Taxonomy" id="9691"/>
    <lineage>
        <taxon>Eukaryota</taxon>
        <taxon>Metazoa</taxon>
        <taxon>Chordata</taxon>
        <taxon>Craniata</taxon>
        <taxon>Vertebrata</taxon>
        <taxon>Euteleostomi</taxon>
        <taxon>Mammalia</taxon>
        <taxon>Eutheria</taxon>
        <taxon>Laurasiatheria</taxon>
        <taxon>Carnivora</taxon>
        <taxon>Feliformia</taxon>
        <taxon>Felidae</taxon>
        <taxon>Pantherinae</taxon>
        <taxon>Panthera</taxon>
    </lineage>
</organism>